<dbReference type="RefSeq" id="WP_250928508.1">
    <property type="nucleotide sequence ID" value="NZ_JAMQBK010000024.1"/>
</dbReference>
<gene>
    <name evidence="2" type="ORF">NB063_09635</name>
</gene>
<organism evidence="2 3">
    <name type="scientific">Aporhodopirellula aestuarii</name>
    <dbReference type="NCBI Taxonomy" id="2950107"/>
    <lineage>
        <taxon>Bacteria</taxon>
        <taxon>Pseudomonadati</taxon>
        <taxon>Planctomycetota</taxon>
        <taxon>Planctomycetia</taxon>
        <taxon>Pirellulales</taxon>
        <taxon>Pirellulaceae</taxon>
        <taxon>Aporhodopirellula</taxon>
    </lineage>
</organism>
<dbReference type="SUPFAM" id="SSF51182">
    <property type="entry name" value="RmlC-like cupins"/>
    <property type="match status" value="1"/>
</dbReference>
<protein>
    <submittedName>
        <fullName evidence="2">Cupin domain-containing protein</fullName>
    </submittedName>
</protein>
<dbReference type="EMBL" id="JAMQBK010000024">
    <property type="protein sequence ID" value="MCM2370867.1"/>
    <property type="molecule type" value="Genomic_DNA"/>
</dbReference>
<sequence>MSLAKLDRRPRHCVLGIGYELMLAGAETDDGYELMRFLVPPGMSPPPHVHHYEDECFYLVNGQLVVQRGTKQISVSPGDSIHMPRGVPHTFRNESDGFAEFLCWVRPATLESFFAAFMQDWPEDEDLPPAPTQEHLDAMMASASEHHMEILL</sequence>
<proteinExistence type="predicted"/>
<dbReference type="InterPro" id="IPR011051">
    <property type="entry name" value="RmlC_Cupin_sf"/>
</dbReference>
<dbReference type="InterPro" id="IPR013096">
    <property type="entry name" value="Cupin_2"/>
</dbReference>
<dbReference type="PANTHER" id="PTHR36440:SF1">
    <property type="entry name" value="PUTATIVE (AFU_ORTHOLOGUE AFUA_8G07350)-RELATED"/>
    <property type="match status" value="1"/>
</dbReference>
<feature type="domain" description="Cupin type-2" evidence="1">
    <location>
        <begin position="36"/>
        <end position="104"/>
    </location>
</feature>
<accession>A0ABT0U1U1</accession>
<evidence type="ECO:0000259" key="1">
    <source>
        <dbReference type="Pfam" id="PF07883"/>
    </source>
</evidence>
<dbReference type="Proteomes" id="UP001202961">
    <property type="component" value="Unassembled WGS sequence"/>
</dbReference>
<dbReference type="InterPro" id="IPR053146">
    <property type="entry name" value="QDO-like"/>
</dbReference>
<dbReference type="Pfam" id="PF07883">
    <property type="entry name" value="Cupin_2"/>
    <property type="match status" value="1"/>
</dbReference>
<dbReference type="Gene3D" id="2.60.120.10">
    <property type="entry name" value="Jelly Rolls"/>
    <property type="match status" value="1"/>
</dbReference>
<dbReference type="InterPro" id="IPR014710">
    <property type="entry name" value="RmlC-like_jellyroll"/>
</dbReference>
<evidence type="ECO:0000313" key="3">
    <source>
        <dbReference type="Proteomes" id="UP001202961"/>
    </source>
</evidence>
<reference evidence="2 3" key="1">
    <citation type="journal article" date="2022" name="Syst. Appl. Microbiol.">
        <title>Rhodopirellula aestuarii sp. nov., a novel member of the genus Rhodopirellula isolated from brackish sediments collected in the Tagus River estuary, Portugal.</title>
        <authorList>
            <person name="Vitorino I.R."/>
            <person name="Klimek D."/>
            <person name="Calusinska M."/>
            <person name="Lobo-da-Cunha A."/>
            <person name="Vasconcelos V."/>
            <person name="Lage O.M."/>
        </authorList>
    </citation>
    <scope>NUCLEOTIDE SEQUENCE [LARGE SCALE GENOMIC DNA]</scope>
    <source>
        <strain evidence="2 3">ICT_H3.1</strain>
    </source>
</reference>
<evidence type="ECO:0000313" key="2">
    <source>
        <dbReference type="EMBL" id="MCM2370867.1"/>
    </source>
</evidence>
<comment type="caution">
    <text evidence="2">The sequence shown here is derived from an EMBL/GenBank/DDBJ whole genome shotgun (WGS) entry which is preliminary data.</text>
</comment>
<dbReference type="PANTHER" id="PTHR36440">
    <property type="entry name" value="PUTATIVE (AFU_ORTHOLOGUE AFUA_8G07350)-RELATED"/>
    <property type="match status" value="1"/>
</dbReference>
<keyword evidence="3" id="KW-1185">Reference proteome</keyword>
<name>A0ABT0U1U1_9BACT</name>